<evidence type="ECO:0000256" key="2">
    <source>
        <dbReference type="SAM" id="MobiDB-lite"/>
    </source>
</evidence>
<name>A0A812DAC1_ACAPH</name>
<evidence type="ECO:0000256" key="1">
    <source>
        <dbReference type="SAM" id="Coils"/>
    </source>
</evidence>
<feature type="coiled-coil region" evidence="1">
    <location>
        <begin position="96"/>
        <end position="149"/>
    </location>
</feature>
<accession>A0A812DAC1</accession>
<keyword evidence="4" id="KW-1185">Reference proteome</keyword>
<proteinExistence type="predicted"/>
<sequence length="182" mass="21393">MGFEKAPRKSDFTPARSPQGIPAYKTQEEYYDEVLQLRKQIGALNQENSTIKTKLRRLEEDNQKKEKEISVLLNPGKHEDFHRTLRDHHPSSSAIIHGLKQKILKLETQLKDKENTYNKLKSDLKTTKIEELKVQMETYYQEIVRLQNYKSQFQMKETAKGKSIQSKVKTLTFFITFRTSTI</sequence>
<dbReference type="OrthoDB" id="2136082at2759"/>
<organism evidence="3 4">
    <name type="scientific">Acanthosepion pharaonis</name>
    <name type="common">Pharaoh cuttlefish</name>
    <name type="synonym">Sepia pharaonis</name>
    <dbReference type="NCBI Taxonomy" id="158019"/>
    <lineage>
        <taxon>Eukaryota</taxon>
        <taxon>Metazoa</taxon>
        <taxon>Spiralia</taxon>
        <taxon>Lophotrochozoa</taxon>
        <taxon>Mollusca</taxon>
        <taxon>Cephalopoda</taxon>
        <taxon>Coleoidea</taxon>
        <taxon>Decapodiformes</taxon>
        <taxon>Sepiida</taxon>
        <taxon>Sepiina</taxon>
        <taxon>Sepiidae</taxon>
        <taxon>Acanthosepion</taxon>
    </lineage>
</organism>
<dbReference type="Proteomes" id="UP000597762">
    <property type="component" value="Unassembled WGS sequence"/>
</dbReference>
<protein>
    <submittedName>
        <fullName evidence="3">IQ domain-containing protein E</fullName>
    </submittedName>
</protein>
<keyword evidence="1" id="KW-0175">Coiled coil</keyword>
<evidence type="ECO:0000313" key="3">
    <source>
        <dbReference type="EMBL" id="CAE1294519.1"/>
    </source>
</evidence>
<feature type="compositionally biased region" description="Basic and acidic residues" evidence="2">
    <location>
        <begin position="1"/>
        <end position="11"/>
    </location>
</feature>
<comment type="caution">
    <text evidence="3">The sequence shown here is derived from an EMBL/GenBank/DDBJ whole genome shotgun (WGS) entry which is preliminary data.</text>
</comment>
<evidence type="ECO:0000313" key="4">
    <source>
        <dbReference type="Proteomes" id="UP000597762"/>
    </source>
</evidence>
<dbReference type="AlphaFoldDB" id="A0A812DAC1"/>
<dbReference type="EMBL" id="CAHIKZ030002969">
    <property type="protein sequence ID" value="CAE1294519.1"/>
    <property type="molecule type" value="Genomic_DNA"/>
</dbReference>
<reference evidence="3" key="1">
    <citation type="submission" date="2021-01" db="EMBL/GenBank/DDBJ databases">
        <authorList>
            <person name="Li R."/>
            <person name="Bekaert M."/>
        </authorList>
    </citation>
    <scope>NUCLEOTIDE SEQUENCE</scope>
    <source>
        <strain evidence="3">Farmed</strain>
    </source>
</reference>
<gene>
    <name evidence="3" type="ORF">SPHA_50436</name>
</gene>
<feature type="coiled-coil region" evidence="1">
    <location>
        <begin position="27"/>
        <end position="68"/>
    </location>
</feature>
<feature type="region of interest" description="Disordered" evidence="2">
    <location>
        <begin position="1"/>
        <end position="23"/>
    </location>
</feature>